<dbReference type="CDD" id="cd01335">
    <property type="entry name" value="Radical_SAM"/>
    <property type="match status" value="1"/>
</dbReference>
<dbReference type="SFLD" id="SFLDS00029">
    <property type="entry name" value="Radical_SAM"/>
    <property type="match status" value="1"/>
</dbReference>
<feature type="domain" description="Radical SAM core" evidence="5">
    <location>
        <begin position="3"/>
        <end position="216"/>
    </location>
</feature>
<dbReference type="Gene3D" id="3.20.20.70">
    <property type="entry name" value="Aldolase class I"/>
    <property type="match status" value="1"/>
</dbReference>
<dbReference type="SUPFAM" id="SSF102114">
    <property type="entry name" value="Radical SAM enzymes"/>
    <property type="match status" value="1"/>
</dbReference>
<keyword evidence="2" id="KW-0479">Metal-binding</keyword>
<dbReference type="PROSITE" id="PS51918">
    <property type="entry name" value="RADICAL_SAM"/>
    <property type="match status" value="1"/>
</dbReference>
<comment type="caution">
    <text evidence="6">The sequence shown here is derived from an EMBL/GenBank/DDBJ whole genome shotgun (WGS) entry which is preliminary data.</text>
</comment>
<keyword evidence="7" id="KW-1185">Reference proteome</keyword>
<evidence type="ECO:0000313" key="7">
    <source>
        <dbReference type="Proteomes" id="UP001501442"/>
    </source>
</evidence>
<dbReference type="PANTHER" id="PTHR11228:SF7">
    <property type="entry name" value="PQQA PEPTIDE CYCLASE"/>
    <property type="match status" value="1"/>
</dbReference>
<dbReference type="InterPro" id="IPR007197">
    <property type="entry name" value="rSAM"/>
</dbReference>
<evidence type="ECO:0000259" key="5">
    <source>
        <dbReference type="PROSITE" id="PS51918"/>
    </source>
</evidence>
<sequence>MHHQQMRFMWLEITGKCQLQCDHCYAGSGPSGTHGTMTVPDWRRVIDEAVSLGVELIQFIGGEPTLHPALPELVDHGLERGLDVEVFSNLVHVRDDLWDTFTRPGVSLATSWYSDDPLEHAAITRRPGHLRTRANIAEAVRRSIPLRVGIIGVLDGQRTRQAEAMLADLGVTDIGYDDLRQIGRGVRDRPQDVDQLCGACTSGNVAVGPDGTVWPCVMARWLPIGNVNDSTLSDIVAGPQMASVTEHLDAHFEPIEAPCTPKMCNPQCGPSCSPACNPQSNCRPKGTCAPSYTCGPCSPKDRTCSPDMSCRPNQCRPTR</sequence>
<dbReference type="CDD" id="cd21109">
    <property type="entry name" value="SPASM"/>
    <property type="match status" value="1"/>
</dbReference>
<reference evidence="7" key="1">
    <citation type="journal article" date="2019" name="Int. J. Syst. Evol. Microbiol.">
        <title>The Global Catalogue of Microorganisms (GCM) 10K type strain sequencing project: providing services to taxonomists for standard genome sequencing and annotation.</title>
        <authorList>
            <consortium name="The Broad Institute Genomics Platform"/>
            <consortium name="The Broad Institute Genome Sequencing Center for Infectious Disease"/>
            <person name="Wu L."/>
            <person name="Ma J."/>
        </authorList>
    </citation>
    <scope>NUCLEOTIDE SEQUENCE [LARGE SCALE GENOMIC DNA]</scope>
    <source>
        <strain evidence="7">JCM 17939</strain>
    </source>
</reference>
<keyword evidence="3" id="KW-0408">Iron</keyword>
<dbReference type="Pfam" id="PF13186">
    <property type="entry name" value="SPASM"/>
    <property type="match status" value="1"/>
</dbReference>
<accession>A0ABP8UCK5</accession>
<protein>
    <recommendedName>
        <fullName evidence="5">Radical SAM core domain-containing protein</fullName>
    </recommendedName>
</protein>
<dbReference type="InterPro" id="IPR013785">
    <property type="entry name" value="Aldolase_TIM"/>
</dbReference>
<dbReference type="SFLD" id="SFLDG01216">
    <property type="entry name" value="thioether_bond_formation_requi"/>
    <property type="match status" value="1"/>
</dbReference>
<dbReference type="InterPro" id="IPR058240">
    <property type="entry name" value="rSAM_sf"/>
</dbReference>
<dbReference type="Pfam" id="PF04055">
    <property type="entry name" value="Radical_SAM"/>
    <property type="match status" value="1"/>
</dbReference>
<keyword evidence="1" id="KW-0949">S-adenosyl-L-methionine</keyword>
<gene>
    <name evidence="6" type="ORF">GCM10023196_035360</name>
</gene>
<evidence type="ECO:0000313" key="6">
    <source>
        <dbReference type="EMBL" id="GAA4626573.1"/>
    </source>
</evidence>
<evidence type="ECO:0000256" key="1">
    <source>
        <dbReference type="ARBA" id="ARBA00022691"/>
    </source>
</evidence>
<dbReference type="SFLD" id="SFLDG01386">
    <property type="entry name" value="main_SPASM_domain-containing"/>
    <property type="match status" value="1"/>
</dbReference>
<dbReference type="InterPro" id="IPR050377">
    <property type="entry name" value="Radical_SAM_PqqE_MftC-like"/>
</dbReference>
<dbReference type="SFLD" id="SFLDG01067">
    <property type="entry name" value="SPASM/twitch_domain_containing"/>
    <property type="match status" value="1"/>
</dbReference>
<evidence type="ECO:0000256" key="3">
    <source>
        <dbReference type="ARBA" id="ARBA00023004"/>
    </source>
</evidence>
<dbReference type="PANTHER" id="PTHR11228">
    <property type="entry name" value="RADICAL SAM DOMAIN PROTEIN"/>
    <property type="match status" value="1"/>
</dbReference>
<dbReference type="SFLD" id="SFLDF00365">
    <property type="entry name" value="thuricin_CD_(TrnCD-like)"/>
    <property type="match status" value="1"/>
</dbReference>
<organism evidence="6 7">
    <name type="scientific">Actinoallomurus vinaceus</name>
    <dbReference type="NCBI Taxonomy" id="1080074"/>
    <lineage>
        <taxon>Bacteria</taxon>
        <taxon>Bacillati</taxon>
        <taxon>Actinomycetota</taxon>
        <taxon>Actinomycetes</taxon>
        <taxon>Streptosporangiales</taxon>
        <taxon>Thermomonosporaceae</taxon>
        <taxon>Actinoallomurus</taxon>
    </lineage>
</organism>
<dbReference type="EMBL" id="BAABHK010000004">
    <property type="protein sequence ID" value="GAA4626573.1"/>
    <property type="molecule type" value="Genomic_DNA"/>
</dbReference>
<name>A0ABP8UCK5_9ACTN</name>
<dbReference type="Proteomes" id="UP001501442">
    <property type="component" value="Unassembled WGS sequence"/>
</dbReference>
<evidence type="ECO:0000256" key="4">
    <source>
        <dbReference type="ARBA" id="ARBA00023014"/>
    </source>
</evidence>
<keyword evidence="4" id="KW-0411">Iron-sulfur</keyword>
<dbReference type="RefSeq" id="WP_345431923.1">
    <property type="nucleotide sequence ID" value="NZ_BAABHK010000004.1"/>
</dbReference>
<dbReference type="InterPro" id="IPR023885">
    <property type="entry name" value="4Fe4S-binding_SPASM_dom"/>
</dbReference>
<evidence type="ECO:0000256" key="2">
    <source>
        <dbReference type="ARBA" id="ARBA00022723"/>
    </source>
</evidence>
<proteinExistence type="predicted"/>